<dbReference type="InterPro" id="IPR036922">
    <property type="entry name" value="Rieske_2Fe-2S_sf"/>
</dbReference>
<evidence type="ECO:0000256" key="2">
    <source>
        <dbReference type="ARBA" id="ARBA00022723"/>
    </source>
</evidence>
<dbReference type="SUPFAM" id="SSF50022">
    <property type="entry name" value="ISP domain"/>
    <property type="match status" value="1"/>
</dbReference>
<dbReference type="CDD" id="cd03477">
    <property type="entry name" value="Rieske_YhfW_C"/>
    <property type="match status" value="1"/>
</dbReference>
<proteinExistence type="predicted"/>
<dbReference type="Pfam" id="PF01266">
    <property type="entry name" value="DAO"/>
    <property type="match status" value="1"/>
</dbReference>
<dbReference type="AlphaFoldDB" id="A0A4Q0VCI1"/>
<dbReference type="InterPro" id="IPR006076">
    <property type="entry name" value="FAD-dep_OxRdtase"/>
</dbReference>
<dbReference type="InterPro" id="IPR036188">
    <property type="entry name" value="FAD/NAD-bd_sf"/>
</dbReference>
<reference evidence="7 8" key="1">
    <citation type="submission" date="2018-06" db="EMBL/GenBank/DDBJ databases">
        <title>Genome conservation of Clostridium tetani.</title>
        <authorList>
            <person name="Bruggemann H."/>
            <person name="Popoff M.R."/>
        </authorList>
    </citation>
    <scope>NUCLEOTIDE SEQUENCE [LARGE SCALE GENOMIC DNA]</scope>
    <source>
        <strain evidence="7 8">2017.061</strain>
    </source>
</reference>
<dbReference type="Gene3D" id="3.50.50.60">
    <property type="entry name" value="FAD/NAD(P)-binding domain"/>
    <property type="match status" value="1"/>
</dbReference>
<feature type="domain" description="Rieske" evidence="6">
    <location>
        <begin position="429"/>
        <end position="516"/>
    </location>
</feature>
<dbReference type="InterPro" id="IPR017941">
    <property type="entry name" value="Rieske_2Fe-2S"/>
</dbReference>
<dbReference type="GO" id="GO:0016705">
    <property type="term" value="F:oxidoreductase activity, acting on paired donors, with incorporation or reduction of molecular oxygen"/>
    <property type="evidence" value="ECO:0007669"/>
    <property type="project" value="UniProtKB-ARBA"/>
</dbReference>
<keyword evidence="1" id="KW-0001">2Fe-2S</keyword>
<dbReference type="SUPFAM" id="SSF51905">
    <property type="entry name" value="FAD/NAD(P)-binding domain"/>
    <property type="match status" value="1"/>
</dbReference>
<dbReference type="Gene3D" id="2.102.10.10">
    <property type="entry name" value="Rieske [2Fe-2S] iron-sulphur domain"/>
    <property type="match status" value="1"/>
</dbReference>
<dbReference type="PRINTS" id="PR00162">
    <property type="entry name" value="RIESKE"/>
</dbReference>
<name>A0A4Q0VCI1_CLOTA</name>
<dbReference type="RefSeq" id="WP_129030352.1">
    <property type="nucleotide sequence ID" value="NZ_AP026806.1"/>
</dbReference>
<evidence type="ECO:0000313" key="7">
    <source>
        <dbReference type="EMBL" id="RXI48510.1"/>
    </source>
</evidence>
<dbReference type="PANTHER" id="PTHR13847:SF274">
    <property type="entry name" value="RIESKE 2FE-2S IRON-SULFUR PROTEIN YHFW-RELATED"/>
    <property type="match status" value="1"/>
</dbReference>
<dbReference type="InterPro" id="IPR038010">
    <property type="entry name" value="YhfW_C"/>
</dbReference>
<evidence type="ECO:0000259" key="6">
    <source>
        <dbReference type="PROSITE" id="PS51296"/>
    </source>
</evidence>
<protein>
    <submittedName>
        <fullName evidence="7">FAD-dependent oxidoreductase</fullName>
    </submittedName>
</protein>
<keyword evidence="5" id="KW-1015">Disulfide bond</keyword>
<dbReference type="EMBL" id="QMAP01000006">
    <property type="protein sequence ID" value="RXI48510.1"/>
    <property type="molecule type" value="Genomic_DNA"/>
</dbReference>
<keyword evidence="3" id="KW-0408">Iron</keyword>
<evidence type="ECO:0000256" key="3">
    <source>
        <dbReference type="ARBA" id="ARBA00023004"/>
    </source>
</evidence>
<dbReference type="Proteomes" id="UP000290921">
    <property type="component" value="Unassembled WGS sequence"/>
</dbReference>
<dbReference type="GO" id="GO:0016020">
    <property type="term" value="C:membrane"/>
    <property type="evidence" value="ECO:0007669"/>
    <property type="project" value="InterPro"/>
</dbReference>
<dbReference type="Pfam" id="PF00355">
    <property type="entry name" value="Rieske"/>
    <property type="match status" value="1"/>
</dbReference>
<keyword evidence="4" id="KW-0411">Iron-sulfur</keyword>
<evidence type="ECO:0000256" key="4">
    <source>
        <dbReference type="ARBA" id="ARBA00023014"/>
    </source>
</evidence>
<keyword evidence="2" id="KW-0479">Metal-binding</keyword>
<dbReference type="PANTHER" id="PTHR13847">
    <property type="entry name" value="SARCOSINE DEHYDROGENASE-RELATED"/>
    <property type="match status" value="1"/>
</dbReference>
<evidence type="ECO:0000313" key="8">
    <source>
        <dbReference type="Proteomes" id="UP000290921"/>
    </source>
</evidence>
<accession>A0A4Q0VCI1</accession>
<dbReference type="GO" id="GO:0046872">
    <property type="term" value="F:metal ion binding"/>
    <property type="evidence" value="ECO:0007669"/>
    <property type="project" value="UniProtKB-KW"/>
</dbReference>
<evidence type="ECO:0000256" key="1">
    <source>
        <dbReference type="ARBA" id="ARBA00022714"/>
    </source>
</evidence>
<evidence type="ECO:0000256" key="5">
    <source>
        <dbReference type="ARBA" id="ARBA00023157"/>
    </source>
</evidence>
<organism evidence="7 8">
    <name type="scientific">Clostridium tetani</name>
    <dbReference type="NCBI Taxonomy" id="1513"/>
    <lineage>
        <taxon>Bacteria</taxon>
        <taxon>Bacillati</taxon>
        <taxon>Bacillota</taxon>
        <taxon>Clostridia</taxon>
        <taxon>Eubacteriales</taxon>
        <taxon>Clostridiaceae</taxon>
        <taxon>Clostridium</taxon>
    </lineage>
</organism>
<dbReference type="GO" id="GO:0004497">
    <property type="term" value="F:monooxygenase activity"/>
    <property type="evidence" value="ECO:0007669"/>
    <property type="project" value="UniProtKB-ARBA"/>
</dbReference>
<dbReference type="GO" id="GO:0051537">
    <property type="term" value="F:2 iron, 2 sulfur cluster binding"/>
    <property type="evidence" value="ECO:0007669"/>
    <property type="project" value="UniProtKB-KW"/>
</dbReference>
<dbReference type="InterPro" id="IPR005805">
    <property type="entry name" value="Rieske_Fe-S_prot_C"/>
</dbReference>
<dbReference type="FunFam" id="2.102.10.10:FF:000014">
    <property type="entry name" value="Oxidoreductase, FAD dependent"/>
    <property type="match status" value="1"/>
</dbReference>
<comment type="caution">
    <text evidence="7">The sequence shown here is derived from an EMBL/GenBank/DDBJ whole genome shotgun (WGS) entry which is preliminary data.</text>
</comment>
<dbReference type="Gene3D" id="3.30.9.10">
    <property type="entry name" value="D-Amino Acid Oxidase, subunit A, domain 2"/>
    <property type="match status" value="1"/>
</dbReference>
<dbReference type="PROSITE" id="PS51296">
    <property type="entry name" value="RIESKE"/>
    <property type="match status" value="1"/>
</dbReference>
<dbReference type="GO" id="GO:0005737">
    <property type="term" value="C:cytoplasm"/>
    <property type="evidence" value="ECO:0007669"/>
    <property type="project" value="TreeGrafter"/>
</dbReference>
<sequence>MNSENKLPDNSISYWIESTPETNYPSLKEDIEVDVAIIGGGIAGITSAFLLKNEGVKVAIVEGYKVANGTSGYTTAKITSQHDLIYHKIVTNMGLEKAQQYADANEYAIKFIKDTISEYNINCDFRTLPAYAYTMESQYINEIEKEAEITSKLGINSKLLDEIPLPFRIKSALCFENQAEFHPRKYLLPLVDKIPGDGSYVFENTRIVDIEKGNPCSVITEDGNKVMASNVIIATHYPCYDGLGLYFTRLYGDISYVLGTKIKEDFPRGMFINVEEPGRSLRSQVCNGDKLILVGGEGHKTGHDNNTIQHYNNLKLFAESNFTVDKFLYRWATQDYITLDSVPYIGNLTSSIENIYVATGFGKWGMTSGTVSGILLKDLILHKESPWQDVFSPSRVNSSNALKNFFVENFDVAKELVKGKLSTIPDNIEVNNGEGKVIEIAGDKYGAYRDNDGVLHIVDITCTHLGCELKWNDAEKSWDCPCHASRFTYKGDIMDGPAIRKLNYYKDEPNNIDPNIL</sequence>
<gene>
    <name evidence="7" type="ORF">DP130_07195</name>
</gene>